<comment type="caution">
    <text evidence="4">The sequence shown here is derived from an EMBL/GenBank/DDBJ whole genome shotgun (WGS) entry which is preliminary data.</text>
</comment>
<dbReference type="Pfam" id="PF03065">
    <property type="entry name" value="Glyco_hydro_57"/>
    <property type="match status" value="1"/>
</dbReference>
<dbReference type="Proteomes" id="UP000199259">
    <property type="component" value="Unassembled WGS sequence"/>
</dbReference>
<keyword evidence="2" id="KW-0119">Carbohydrate metabolism</keyword>
<dbReference type="InterPro" id="IPR004300">
    <property type="entry name" value="Glyco_hydro_57_N"/>
</dbReference>
<dbReference type="GO" id="GO:0005975">
    <property type="term" value="P:carbohydrate metabolic process"/>
    <property type="evidence" value="ECO:0007669"/>
    <property type="project" value="InterPro"/>
</dbReference>
<dbReference type="PANTHER" id="PTHR36306">
    <property type="entry name" value="ALPHA-AMYLASE-RELATED-RELATED"/>
    <property type="match status" value="1"/>
</dbReference>
<sequence length="392" mass="44948">MKAVCVCFEVHLPLPLRWYWPREGYGDVHIEKYFDMEKAFHNFTKFAANIETLNEALAKSIENGGKYTLDISGVFLEQCKWAPEIIEGFKKLGNKNVSFAASPYYHSISCLFPSLAEFKEQVEMDIEVIRDVFGTEPETFVNTELLFDKKIMKTLHEMGFKCFISEGSHNIMNGYDPMHVYDNEVPTLLRHINLSEDLEIKFSDKGWPGYPLIADKFASWISSMKGEVITLYIKYDAINTHLQKNEGILEFLHELPICLKKHGVKMLLAEEAVESFKKTELSSLESKTTARYGMHNLLGNHAQHLFMHELVDIGEMLEKMGDSGKKEELTKIFRYLQQSEIFLEMNSEERRLGYERAVNDISILSDIERAIIIAEATEAAENKSAGKKEAAQ</sequence>
<dbReference type="SUPFAM" id="SSF88713">
    <property type="entry name" value="Glycoside hydrolase/deacetylase"/>
    <property type="match status" value="1"/>
</dbReference>
<dbReference type="AlphaFoldDB" id="A0A7Z7FD33"/>
<evidence type="ECO:0000256" key="1">
    <source>
        <dbReference type="ARBA" id="ARBA00006821"/>
    </source>
</evidence>
<dbReference type="InterPro" id="IPR011330">
    <property type="entry name" value="Glyco_hydro/deAcase_b/a-brl"/>
</dbReference>
<dbReference type="GO" id="GO:0003824">
    <property type="term" value="F:catalytic activity"/>
    <property type="evidence" value="ECO:0007669"/>
    <property type="project" value="InterPro"/>
</dbReference>
<keyword evidence="5" id="KW-1185">Reference proteome</keyword>
<evidence type="ECO:0000313" key="4">
    <source>
        <dbReference type="EMBL" id="SDF25944.1"/>
    </source>
</evidence>
<evidence type="ECO:0000313" key="5">
    <source>
        <dbReference type="Proteomes" id="UP000199259"/>
    </source>
</evidence>
<gene>
    <name evidence="4" type="ORF">SAMN04488589_0147</name>
</gene>
<organism evidence="4 5">
    <name type="scientific">Methanolobus vulcani</name>
    <dbReference type="NCBI Taxonomy" id="38026"/>
    <lineage>
        <taxon>Archaea</taxon>
        <taxon>Methanobacteriati</taxon>
        <taxon>Methanobacteriota</taxon>
        <taxon>Stenosarchaea group</taxon>
        <taxon>Methanomicrobia</taxon>
        <taxon>Methanosarcinales</taxon>
        <taxon>Methanosarcinaceae</taxon>
        <taxon>Methanolobus</taxon>
    </lineage>
</organism>
<accession>A0A7Z7FD33</accession>
<dbReference type="EMBL" id="FNCA01000001">
    <property type="protein sequence ID" value="SDF25944.1"/>
    <property type="molecule type" value="Genomic_DNA"/>
</dbReference>
<dbReference type="PANTHER" id="PTHR36306:SF1">
    <property type="entry name" value="ALPHA-AMYLASE-RELATED"/>
    <property type="match status" value="1"/>
</dbReference>
<name>A0A7Z7FD33_9EURY</name>
<comment type="similarity">
    <text evidence="1">Belongs to the glycosyl hydrolase 57 family.</text>
</comment>
<reference evidence="4 5" key="1">
    <citation type="submission" date="2016-10" db="EMBL/GenBank/DDBJ databases">
        <authorList>
            <person name="Varghese N."/>
            <person name="Submissions S."/>
        </authorList>
    </citation>
    <scope>NUCLEOTIDE SEQUENCE [LARGE SCALE GENOMIC DNA]</scope>
    <source>
        <strain evidence="4 5">PL 12/M</strain>
    </source>
</reference>
<dbReference type="Gene3D" id="3.20.110.20">
    <property type="match status" value="1"/>
</dbReference>
<dbReference type="RefSeq" id="WP_091707829.1">
    <property type="nucleotide sequence ID" value="NZ_FNCA01000001.1"/>
</dbReference>
<feature type="domain" description="Glycoside hydrolase family 57 N-terminal" evidence="3">
    <location>
        <begin position="7"/>
        <end position="282"/>
    </location>
</feature>
<evidence type="ECO:0000256" key="2">
    <source>
        <dbReference type="ARBA" id="ARBA00023277"/>
    </source>
</evidence>
<protein>
    <submittedName>
        <fullName evidence="4">Alpha-amylase</fullName>
    </submittedName>
</protein>
<evidence type="ECO:0000259" key="3">
    <source>
        <dbReference type="Pfam" id="PF03065"/>
    </source>
</evidence>
<proteinExistence type="inferred from homology"/>
<dbReference type="InterPro" id="IPR052046">
    <property type="entry name" value="GH57_Enzymes"/>
</dbReference>
<dbReference type="OrthoDB" id="64936at2157"/>